<dbReference type="Gene3D" id="1.10.260.40">
    <property type="entry name" value="lambda repressor-like DNA-binding domains"/>
    <property type="match status" value="1"/>
</dbReference>
<dbReference type="SUPFAM" id="SSF47413">
    <property type="entry name" value="lambda repressor-like DNA-binding domains"/>
    <property type="match status" value="1"/>
</dbReference>
<accession>A0A1I3VH66</accession>
<evidence type="ECO:0000313" key="2">
    <source>
        <dbReference type="EMBL" id="SFJ94359.1"/>
    </source>
</evidence>
<dbReference type="CDD" id="cd00093">
    <property type="entry name" value="HTH_XRE"/>
    <property type="match status" value="1"/>
</dbReference>
<dbReference type="InterPro" id="IPR010982">
    <property type="entry name" value="Lambda_DNA-bd_dom_sf"/>
</dbReference>
<dbReference type="Gene3D" id="3.30.450.180">
    <property type="match status" value="1"/>
</dbReference>
<reference evidence="3" key="1">
    <citation type="submission" date="2016-10" db="EMBL/GenBank/DDBJ databases">
        <authorList>
            <person name="Varghese N."/>
            <person name="Submissions S."/>
        </authorList>
    </citation>
    <scope>NUCLEOTIDE SEQUENCE [LARGE SCALE GENOMIC DNA]</scope>
    <source>
        <strain evidence="3">OK042</strain>
    </source>
</reference>
<evidence type="ECO:0000313" key="3">
    <source>
        <dbReference type="Proteomes" id="UP000198915"/>
    </source>
</evidence>
<gene>
    <name evidence="2" type="ORF">SAMN05518846_1071</name>
</gene>
<dbReference type="InterPro" id="IPR001387">
    <property type="entry name" value="Cro/C1-type_HTH"/>
</dbReference>
<dbReference type="AlphaFoldDB" id="A0A1I3VH66"/>
<dbReference type="EMBL" id="FORT01000007">
    <property type="protein sequence ID" value="SFJ94359.1"/>
    <property type="molecule type" value="Genomic_DNA"/>
</dbReference>
<sequence length="280" mass="32372">MNNQTRLQELSAFLKAQRAKVLPQSVGLSTGTRRRTPGLRREEVAQLAGVSSTWYTWLEQGRDIKVSPSVLDAVAKALQLTVDERKYLYALALETGTGALLREEQQPQISPALQRILKELRSCPTIISDRRLHIVGWNEAAAHVFMDFEQIPYELRNMIRILFTRKEFQRLAVNWEHFISGFLAIFRAYYGQFVEDEWYERFLQEMRELHPSFQSLWEESRVSSAPEVLIEFRHAKAGKMTFHLTSLQVQGDVDLRCSIYTPDPQSSTEAKLNQLINAQK</sequence>
<keyword evidence="3" id="KW-1185">Reference proteome</keyword>
<proteinExistence type="predicted"/>
<dbReference type="Proteomes" id="UP000198915">
    <property type="component" value="Unassembled WGS sequence"/>
</dbReference>
<evidence type="ECO:0000259" key="1">
    <source>
        <dbReference type="SMART" id="SM00530"/>
    </source>
</evidence>
<dbReference type="SMART" id="SM00530">
    <property type="entry name" value="HTH_XRE"/>
    <property type="match status" value="1"/>
</dbReference>
<dbReference type="InterPro" id="IPR041413">
    <property type="entry name" value="MLTR_LBD"/>
</dbReference>
<organism evidence="2 3">
    <name type="scientific">Brevibacillus centrosporus</name>
    <dbReference type="NCBI Taxonomy" id="54910"/>
    <lineage>
        <taxon>Bacteria</taxon>
        <taxon>Bacillati</taxon>
        <taxon>Bacillota</taxon>
        <taxon>Bacilli</taxon>
        <taxon>Bacillales</taxon>
        <taxon>Paenibacillaceae</taxon>
        <taxon>Brevibacillus</taxon>
    </lineage>
</organism>
<dbReference type="Pfam" id="PF17765">
    <property type="entry name" value="MLTR_LBD"/>
    <property type="match status" value="1"/>
</dbReference>
<dbReference type="GO" id="GO:0003677">
    <property type="term" value="F:DNA binding"/>
    <property type="evidence" value="ECO:0007669"/>
    <property type="project" value="InterPro"/>
</dbReference>
<name>A0A1I3VH66_9BACL</name>
<feature type="domain" description="HTH cro/C1-type" evidence="1">
    <location>
        <begin position="13"/>
        <end position="85"/>
    </location>
</feature>
<dbReference type="RefSeq" id="WP_092268464.1">
    <property type="nucleotide sequence ID" value="NZ_FORT01000007.1"/>
</dbReference>
<dbReference type="STRING" id="1884381.SAMN05518846_1071"/>
<protein>
    <submittedName>
        <fullName evidence="2">Helix-turn-helix domain-containing protein</fullName>
    </submittedName>
</protein>
<dbReference type="Pfam" id="PF13560">
    <property type="entry name" value="HTH_31"/>
    <property type="match status" value="1"/>
</dbReference>
<dbReference type="PANTHER" id="PTHR35010">
    <property type="entry name" value="BLL4672 PROTEIN-RELATED"/>
    <property type="match status" value="1"/>
</dbReference>